<proteinExistence type="predicted"/>
<dbReference type="RefSeq" id="WP_066419578.1">
    <property type="nucleotide sequence ID" value="NZ_CP018866.1"/>
</dbReference>
<dbReference type="STRING" id="1314751.GCA_001591425_03731"/>
<keyword evidence="2" id="KW-1185">Reference proteome</keyword>
<dbReference type="KEGG" id="bcoh:BC6307_18755"/>
<dbReference type="InterPro" id="IPR036520">
    <property type="entry name" value="UPF0759_sf"/>
</dbReference>
<gene>
    <name evidence="1" type="ORF">BC6307_18755</name>
</gene>
<dbReference type="SUPFAM" id="SSF117396">
    <property type="entry name" value="TM1631-like"/>
    <property type="match status" value="1"/>
</dbReference>
<dbReference type="Pfam" id="PF01904">
    <property type="entry name" value="DUF72"/>
    <property type="match status" value="1"/>
</dbReference>
<dbReference type="PANTHER" id="PTHR30348">
    <property type="entry name" value="UNCHARACTERIZED PROTEIN YECE"/>
    <property type="match status" value="1"/>
</dbReference>
<protein>
    <recommendedName>
        <fullName evidence="3">DUF72 domain-containing protein</fullName>
    </recommendedName>
</protein>
<name>A0A223KUX0_9BACI</name>
<dbReference type="Gene3D" id="3.20.20.410">
    <property type="entry name" value="Protein of unknown function UPF0759"/>
    <property type="match status" value="1"/>
</dbReference>
<dbReference type="InterPro" id="IPR002763">
    <property type="entry name" value="DUF72"/>
</dbReference>
<sequence length="284" mass="33461">MIYIGVTGWGDHDSLYASGVSSRDKLKEYAAHFPIVEIDSYFYAIQPKRNVEKWVQETPETFTFIPKAYQGMTGHQRGEIPFETKEDMFKAYMDSLQPLQETNKLSMVLFQFPPWFECRKENVDYLRWCRAQMGDIPVALEFRHQSWFKGEMKEKTLQFMRSEKWIHSVCDEPQAGEKSVPTIVNATDSEKTLVRFHGRNVHAWTKPVKGQEWRDIRYLYRYNKQELQDWIPHIRQLEKQSKDIYILFNNNSGGDAADNAKMFIEMLGVEYTGLAPKQLDLFND</sequence>
<organism evidence="1 2">
    <name type="scientific">Sutcliffiella cohnii</name>
    <dbReference type="NCBI Taxonomy" id="33932"/>
    <lineage>
        <taxon>Bacteria</taxon>
        <taxon>Bacillati</taxon>
        <taxon>Bacillota</taxon>
        <taxon>Bacilli</taxon>
        <taxon>Bacillales</taxon>
        <taxon>Bacillaceae</taxon>
        <taxon>Sutcliffiella</taxon>
    </lineage>
</organism>
<evidence type="ECO:0000313" key="1">
    <source>
        <dbReference type="EMBL" id="AST93154.1"/>
    </source>
</evidence>
<dbReference type="AlphaFoldDB" id="A0A223KUX0"/>
<dbReference type="Proteomes" id="UP000215224">
    <property type="component" value="Chromosome"/>
</dbReference>
<accession>A0A223KUX0</accession>
<evidence type="ECO:0000313" key="2">
    <source>
        <dbReference type="Proteomes" id="UP000215224"/>
    </source>
</evidence>
<evidence type="ECO:0008006" key="3">
    <source>
        <dbReference type="Google" id="ProtNLM"/>
    </source>
</evidence>
<reference evidence="1 2" key="1">
    <citation type="submission" date="2016-12" db="EMBL/GenBank/DDBJ databases">
        <title>The whole genome sequencing and assembly of Bacillus cohnii DSM 6307T strain.</title>
        <authorList>
            <person name="Lee Y.-J."/>
            <person name="Yi H."/>
            <person name="Bahn Y.-S."/>
            <person name="Kim J.F."/>
            <person name="Lee D.-W."/>
        </authorList>
    </citation>
    <scope>NUCLEOTIDE SEQUENCE [LARGE SCALE GENOMIC DNA]</scope>
    <source>
        <strain evidence="1 2">DSM 6307</strain>
    </source>
</reference>
<dbReference type="PANTHER" id="PTHR30348:SF13">
    <property type="entry name" value="UPF0759 PROTEIN YUNF"/>
    <property type="match status" value="1"/>
</dbReference>
<dbReference type="EMBL" id="CP018866">
    <property type="protein sequence ID" value="AST93154.1"/>
    <property type="molecule type" value="Genomic_DNA"/>
</dbReference>